<evidence type="ECO:0000259" key="2">
    <source>
        <dbReference type="PROSITE" id="PS51677"/>
    </source>
</evidence>
<evidence type="ECO:0000256" key="1">
    <source>
        <dbReference type="SAM" id="SignalP"/>
    </source>
</evidence>
<feature type="chain" id="PRO_5047463575" evidence="1">
    <location>
        <begin position="22"/>
        <end position="281"/>
    </location>
</feature>
<feature type="signal peptide" evidence="1">
    <location>
        <begin position="1"/>
        <end position="21"/>
    </location>
</feature>
<dbReference type="Gene3D" id="3.20.20.370">
    <property type="entry name" value="Glycoside hydrolase/deacetylase"/>
    <property type="match status" value="1"/>
</dbReference>
<keyword evidence="3" id="KW-0378">Hydrolase</keyword>
<dbReference type="Pfam" id="PF01522">
    <property type="entry name" value="Polysacc_deac_1"/>
    <property type="match status" value="1"/>
</dbReference>
<name>A0ABW6RWZ1_9NOCA</name>
<dbReference type="PROSITE" id="PS51677">
    <property type="entry name" value="NODB"/>
    <property type="match status" value="1"/>
</dbReference>
<dbReference type="InterPro" id="IPR002509">
    <property type="entry name" value="NODB_dom"/>
</dbReference>
<dbReference type="EC" id="3.-.-.-" evidence="3"/>
<dbReference type="CDD" id="cd10917">
    <property type="entry name" value="CE4_NodB_like_6s_7s"/>
    <property type="match status" value="1"/>
</dbReference>
<dbReference type="PANTHER" id="PTHR10587">
    <property type="entry name" value="GLYCOSYL TRANSFERASE-RELATED"/>
    <property type="match status" value="1"/>
</dbReference>
<dbReference type="PROSITE" id="PS51257">
    <property type="entry name" value="PROKAR_LIPOPROTEIN"/>
    <property type="match status" value="1"/>
</dbReference>
<dbReference type="InterPro" id="IPR050248">
    <property type="entry name" value="Polysacc_deacetylase_ArnD"/>
</dbReference>
<keyword evidence="1" id="KW-0732">Signal</keyword>
<sequence>MSSTMNRRQWLTLLAAGTAAALSGCDATHGAAISGAGPNHLAKGMAAAPSATPALPTTRAAVPLLPAPPGGPKIRLSRHTITALPGKGNTLALTVDDGADAEVVGAYIKFAQDTGARFTFFVTAAYSSWTVHRDALRPLVESGQIQLGNHTWNHPALTKLSAAGVADQLERTKTFLRNTFGVDGTPFYRPPYGFHNATVDRVAAEHGYTVPTLWYGSLSDSSIVTEQYLIQMAHKYFNPQAIVIGHANHPAVTHCYNQMVDVIKERKLSMVTLNDVTLPPV</sequence>
<accession>A0ABW6RWZ1</accession>
<protein>
    <submittedName>
        <fullName evidence="3">Polysaccharide deacetylase family protein</fullName>
        <ecNumber evidence="3">3.-.-.-</ecNumber>
    </submittedName>
</protein>
<dbReference type="GO" id="GO:0016787">
    <property type="term" value="F:hydrolase activity"/>
    <property type="evidence" value="ECO:0007669"/>
    <property type="project" value="UniProtKB-KW"/>
</dbReference>
<gene>
    <name evidence="3" type="ORF">ACFYXQ_12195</name>
</gene>
<evidence type="ECO:0000313" key="4">
    <source>
        <dbReference type="Proteomes" id="UP001601992"/>
    </source>
</evidence>
<feature type="domain" description="NodB homology" evidence="2">
    <location>
        <begin position="89"/>
        <end position="281"/>
    </location>
</feature>
<dbReference type="InterPro" id="IPR011330">
    <property type="entry name" value="Glyco_hydro/deAcase_b/a-brl"/>
</dbReference>
<comment type="caution">
    <text evidence="3">The sequence shown here is derived from an EMBL/GenBank/DDBJ whole genome shotgun (WGS) entry which is preliminary data.</text>
</comment>
<dbReference type="PROSITE" id="PS51318">
    <property type="entry name" value="TAT"/>
    <property type="match status" value="1"/>
</dbReference>
<dbReference type="InterPro" id="IPR006311">
    <property type="entry name" value="TAT_signal"/>
</dbReference>
<keyword evidence="4" id="KW-1185">Reference proteome</keyword>
<dbReference type="EMBL" id="JBIAQY010000003">
    <property type="protein sequence ID" value="MFF3568524.1"/>
    <property type="molecule type" value="Genomic_DNA"/>
</dbReference>
<dbReference type="Proteomes" id="UP001601992">
    <property type="component" value="Unassembled WGS sequence"/>
</dbReference>
<dbReference type="SUPFAM" id="SSF88713">
    <property type="entry name" value="Glycoside hydrolase/deacetylase"/>
    <property type="match status" value="1"/>
</dbReference>
<dbReference type="RefSeq" id="WP_387403488.1">
    <property type="nucleotide sequence ID" value="NZ_JBIAQY010000003.1"/>
</dbReference>
<evidence type="ECO:0000313" key="3">
    <source>
        <dbReference type="EMBL" id="MFF3568524.1"/>
    </source>
</evidence>
<proteinExistence type="predicted"/>
<organism evidence="3 4">
    <name type="scientific">Nocardia jiangxiensis</name>
    <dbReference type="NCBI Taxonomy" id="282685"/>
    <lineage>
        <taxon>Bacteria</taxon>
        <taxon>Bacillati</taxon>
        <taxon>Actinomycetota</taxon>
        <taxon>Actinomycetes</taxon>
        <taxon>Mycobacteriales</taxon>
        <taxon>Nocardiaceae</taxon>
        <taxon>Nocardia</taxon>
    </lineage>
</organism>
<reference evidence="3 4" key="1">
    <citation type="submission" date="2024-10" db="EMBL/GenBank/DDBJ databases">
        <title>The Natural Products Discovery Center: Release of the First 8490 Sequenced Strains for Exploring Actinobacteria Biosynthetic Diversity.</title>
        <authorList>
            <person name="Kalkreuter E."/>
            <person name="Kautsar S.A."/>
            <person name="Yang D."/>
            <person name="Bader C.D."/>
            <person name="Teijaro C.N."/>
            <person name="Fluegel L."/>
            <person name="Davis C.M."/>
            <person name="Simpson J.R."/>
            <person name="Lauterbach L."/>
            <person name="Steele A.D."/>
            <person name="Gui C."/>
            <person name="Meng S."/>
            <person name="Li G."/>
            <person name="Viehrig K."/>
            <person name="Ye F."/>
            <person name="Su P."/>
            <person name="Kiefer A.F."/>
            <person name="Nichols A."/>
            <person name="Cepeda A.J."/>
            <person name="Yan W."/>
            <person name="Fan B."/>
            <person name="Jiang Y."/>
            <person name="Adhikari A."/>
            <person name="Zheng C.-J."/>
            <person name="Schuster L."/>
            <person name="Cowan T.M."/>
            <person name="Smanski M.J."/>
            <person name="Chevrette M.G."/>
            <person name="De Carvalho L.P.S."/>
            <person name="Shen B."/>
        </authorList>
    </citation>
    <scope>NUCLEOTIDE SEQUENCE [LARGE SCALE GENOMIC DNA]</scope>
    <source>
        <strain evidence="3 4">NPDC002593</strain>
    </source>
</reference>